<protein>
    <submittedName>
        <fullName evidence="3">Uncharacterized protein</fullName>
    </submittedName>
</protein>
<feature type="transmembrane region" description="Helical" evidence="2">
    <location>
        <begin position="287"/>
        <end position="304"/>
    </location>
</feature>
<evidence type="ECO:0000313" key="4">
    <source>
        <dbReference type="Proteomes" id="UP000218334"/>
    </source>
</evidence>
<dbReference type="GO" id="GO:0005794">
    <property type="term" value="C:Golgi apparatus"/>
    <property type="evidence" value="ECO:0007669"/>
    <property type="project" value="TreeGrafter"/>
</dbReference>
<feature type="transmembrane region" description="Helical" evidence="2">
    <location>
        <begin position="346"/>
        <end position="366"/>
    </location>
</feature>
<accession>A0A2H3C267</accession>
<proteinExistence type="predicted"/>
<feature type="transmembrane region" description="Helical" evidence="2">
    <location>
        <begin position="421"/>
        <end position="443"/>
    </location>
</feature>
<feature type="compositionally biased region" description="Low complexity" evidence="1">
    <location>
        <begin position="619"/>
        <end position="636"/>
    </location>
</feature>
<organism evidence="3 4">
    <name type="scientific">Armillaria solidipes</name>
    <dbReference type="NCBI Taxonomy" id="1076256"/>
    <lineage>
        <taxon>Eukaryota</taxon>
        <taxon>Fungi</taxon>
        <taxon>Dikarya</taxon>
        <taxon>Basidiomycota</taxon>
        <taxon>Agaricomycotina</taxon>
        <taxon>Agaricomycetes</taxon>
        <taxon>Agaricomycetidae</taxon>
        <taxon>Agaricales</taxon>
        <taxon>Marasmiineae</taxon>
        <taxon>Physalacriaceae</taxon>
        <taxon>Armillaria</taxon>
    </lineage>
</organism>
<keyword evidence="2" id="KW-0472">Membrane</keyword>
<feature type="transmembrane region" description="Helical" evidence="2">
    <location>
        <begin position="455"/>
        <end position="477"/>
    </location>
</feature>
<keyword evidence="2" id="KW-1133">Transmembrane helix</keyword>
<reference evidence="4" key="1">
    <citation type="journal article" date="2017" name="Nat. Ecol. Evol.">
        <title>Genome expansion and lineage-specific genetic innovations in the forest pathogenic fungi Armillaria.</title>
        <authorList>
            <person name="Sipos G."/>
            <person name="Prasanna A.N."/>
            <person name="Walter M.C."/>
            <person name="O'Connor E."/>
            <person name="Balint B."/>
            <person name="Krizsan K."/>
            <person name="Kiss B."/>
            <person name="Hess J."/>
            <person name="Varga T."/>
            <person name="Slot J."/>
            <person name="Riley R."/>
            <person name="Boka B."/>
            <person name="Rigling D."/>
            <person name="Barry K."/>
            <person name="Lee J."/>
            <person name="Mihaltcheva S."/>
            <person name="LaButti K."/>
            <person name="Lipzen A."/>
            <person name="Waldron R."/>
            <person name="Moloney N.M."/>
            <person name="Sperisen C."/>
            <person name="Kredics L."/>
            <person name="Vagvoelgyi C."/>
            <person name="Patrignani A."/>
            <person name="Fitzpatrick D."/>
            <person name="Nagy I."/>
            <person name="Doyle S."/>
            <person name="Anderson J.B."/>
            <person name="Grigoriev I.V."/>
            <person name="Gueldener U."/>
            <person name="Muensterkoetter M."/>
            <person name="Nagy L.G."/>
        </authorList>
    </citation>
    <scope>NUCLEOTIDE SEQUENCE [LARGE SCALE GENOMIC DNA]</scope>
    <source>
        <strain evidence="4">28-4</strain>
    </source>
</reference>
<dbReference type="STRING" id="1076256.A0A2H3C267"/>
<keyword evidence="4" id="KW-1185">Reference proteome</keyword>
<evidence type="ECO:0000313" key="3">
    <source>
        <dbReference type="EMBL" id="PBK77165.1"/>
    </source>
</evidence>
<dbReference type="EMBL" id="KZ293416">
    <property type="protein sequence ID" value="PBK77165.1"/>
    <property type="molecule type" value="Genomic_DNA"/>
</dbReference>
<dbReference type="PANTHER" id="PTHR34391:SF2">
    <property type="entry name" value="TRP C-TERMINAL DOMAIN-CONTAINING PROTEIN"/>
    <property type="match status" value="1"/>
</dbReference>
<dbReference type="Proteomes" id="UP000218334">
    <property type="component" value="Unassembled WGS sequence"/>
</dbReference>
<feature type="transmembrane region" description="Helical" evidence="2">
    <location>
        <begin position="263"/>
        <end position="281"/>
    </location>
</feature>
<feature type="compositionally biased region" description="Basic and acidic residues" evidence="1">
    <location>
        <begin position="648"/>
        <end position="666"/>
    </location>
</feature>
<dbReference type="InterPro" id="IPR040410">
    <property type="entry name" value="UPF0658_Golgi"/>
</dbReference>
<name>A0A2H3C267_9AGAR</name>
<sequence length="666" mass="73906">MRVKQIWEVIPLPAKIKLLWDRLTFSRLTTTYFIFSLCHCIIQVALQVRVFTINAESAAFLWDLASQGNTTTVNGSHAVPDLQPGYLRLCNDVPSDASFCQTIWNATEAAIPANASSQNSLSAKESTSVEQLTFTSMSTASSASLATSSTSSTKSVVETASSRTLESTTTVFVVATQAVTSSVVNNAGDDDNDDDDDSDDEEDDDEDEDDSDLHKRLQFSISNGRRSVNASALVAEASHLSKSCLWSLNWPVLILDNTKREDIIFIAFQIWVLGMSIVALLNESIPHIFASLATHALATAWSIFQIIHTANFRSNFNRVITHGTCGVALLPKYWDERARAEYPTLALNVVALLVSAVLTWHLIKLFGWQTFKRVGASMTMNRVYKLVLLLSITLQLSFFFMGATISLWIDNLFNGVAAQVAWYVAFYKATSFVTEIFLMPWIMTGWVAVRKESRLTMFIFLVLSILYLGGWSLMFLSTTFRWTFVTWRFFSVMATASVLLTVTAFVLGIICRFNFGKGLPRYLDAQEPLPGDDFTAVYSSDIEKVQFPSNEKPIPTFSASFGSGSEVPPPRLMFPSVRGPRFFNRSAQPFETPSNQSVVTVPTPAVTRAASFDSGIDLGRSGSQSSGKSFGSSVDSYYTHSLQGDYPRFGREDSSRPVRGRRWEIE</sequence>
<gene>
    <name evidence="3" type="ORF">ARMSODRAFT_949062</name>
</gene>
<feature type="compositionally biased region" description="Acidic residues" evidence="1">
    <location>
        <begin position="188"/>
        <end position="211"/>
    </location>
</feature>
<evidence type="ECO:0000256" key="1">
    <source>
        <dbReference type="SAM" id="MobiDB-lite"/>
    </source>
</evidence>
<evidence type="ECO:0000256" key="2">
    <source>
        <dbReference type="SAM" id="Phobius"/>
    </source>
</evidence>
<dbReference type="PANTHER" id="PTHR34391">
    <property type="entry name" value="UPF0658 GOLGI APPARATUS MEMBRANE PROTEIN C1952.10C-RELATED"/>
    <property type="match status" value="1"/>
</dbReference>
<feature type="transmembrane region" description="Helical" evidence="2">
    <location>
        <begin position="386"/>
        <end position="409"/>
    </location>
</feature>
<feature type="transmembrane region" description="Helical" evidence="2">
    <location>
        <begin position="489"/>
        <end position="511"/>
    </location>
</feature>
<dbReference type="AlphaFoldDB" id="A0A2H3C267"/>
<keyword evidence="2" id="KW-0812">Transmembrane</keyword>
<feature type="region of interest" description="Disordered" evidence="1">
    <location>
        <begin position="614"/>
        <end position="666"/>
    </location>
</feature>
<feature type="region of interest" description="Disordered" evidence="1">
    <location>
        <begin position="183"/>
        <end position="213"/>
    </location>
</feature>